<dbReference type="AlphaFoldDB" id="A0A1D9PAS1"/>
<dbReference type="KEGG" id="fcm:BIW12_06865"/>
<feature type="signal peptide" evidence="1">
    <location>
        <begin position="1"/>
        <end position="24"/>
    </location>
</feature>
<feature type="chain" id="PRO_5009444419" description="DUF3347 domain-containing protein" evidence="1">
    <location>
        <begin position="25"/>
        <end position="143"/>
    </location>
</feature>
<accession>A0A1D9PAS1</accession>
<reference evidence="2 3" key="1">
    <citation type="submission" date="2016-10" db="EMBL/GenBank/DDBJ databases">
        <title>Complete Genome Sequence of Flavobacterium sp. PK15.</title>
        <authorList>
            <person name="Ekwe A."/>
            <person name="Kim S.B."/>
        </authorList>
    </citation>
    <scope>NUCLEOTIDE SEQUENCE [LARGE SCALE GENOMIC DNA]</scope>
    <source>
        <strain evidence="2 3">PK15</strain>
    </source>
</reference>
<organism evidence="2 3">
    <name type="scientific">Flavobacterium commune</name>
    <dbReference type="NCBI Taxonomy" id="1306519"/>
    <lineage>
        <taxon>Bacteria</taxon>
        <taxon>Pseudomonadati</taxon>
        <taxon>Bacteroidota</taxon>
        <taxon>Flavobacteriia</taxon>
        <taxon>Flavobacteriales</taxon>
        <taxon>Flavobacteriaceae</taxon>
        <taxon>Flavobacterium</taxon>
    </lineage>
</organism>
<name>A0A1D9PAS1_9FLAO</name>
<dbReference type="Proteomes" id="UP000178198">
    <property type="component" value="Chromosome"/>
</dbReference>
<dbReference type="EMBL" id="CP017774">
    <property type="protein sequence ID" value="AOZ99185.1"/>
    <property type="molecule type" value="Genomic_DNA"/>
</dbReference>
<protein>
    <recommendedName>
        <fullName evidence="4">DUF3347 domain-containing protein</fullName>
    </recommendedName>
</protein>
<gene>
    <name evidence="2" type="ORF">BIW12_06865</name>
</gene>
<dbReference type="STRING" id="1306519.BIW12_06865"/>
<evidence type="ECO:0000313" key="3">
    <source>
        <dbReference type="Proteomes" id="UP000178198"/>
    </source>
</evidence>
<sequence>MRKAIKHIIPLCIIMLLSSSSLFAHKLATTALLAHSLKRTLFTEKLDQTKLEHLFDNRSSISDAMFETFQKKEILSSDNEEEDSETTATKKVLEKKSYQLSFFQQQAAPAFISYIKKTQAFCKELSYLPSCNSLYIIFEVFRI</sequence>
<dbReference type="OrthoDB" id="1377006at2"/>
<evidence type="ECO:0008006" key="4">
    <source>
        <dbReference type="Google" id="ProtNLM"/>
    </source>
</evidence>
<dbReference type="RefSeq" id="WP_071184428.1">
    <property type="nucleotide sequence ID" value="NZ_CP017774.1"/>
</dbReference>
<evidence type="ECO:0000313" key="2">
    <source>
        <dbReference type="EMBL" id="AOZ99185.1"/>
    </source>
</evidence>
<keyword evidence="1" id="KW-0732">Signal</keyword>
<evidence type="ECO:0000256" key="1">
    <source>
        <dbReference type="SAM" id="SignalP"/>
    </source>
</evidence>
<proteinExistence type="predicted"/>
<keyword evidence="3" id="KW-1185">Reference proteome</keyword>